<dbReference type="InterPro" id="IPR037516">
    <property type="entry name" value="Tripartite_DENN"/>
</dbReference>
<dbReference type="Pfam" id="PF00130">
    <property type="entry name" value="C1_1"/>
    <property type="match status" value="1"/>
</dbReference>
<evidence type="ECO:0000256" key="2">
    <source>
        <dbReference type="ARBA" id="ARBA00022553"/>
    </source>
</evidence>
<dbReference type="SMART" id="SM00233">
    <property type="entry name" value="PH"/>
    <property type="match status" value="1"/>
</dbReference>
<evidence type="ECO:0000313" key="10">
    <source>
        <dbReference type="EMBL" id="KAJ1364980.1"/>
    </source>
</evidence>
<dbReference type="PROSITE" id="PS50211">
    <property type="entry name" value="DENN"/>
    <property type="match status" value="1"/>
</dbReference>
<evidence type="ECO:0000256" key="1">
    <source>
        <dbReference type="ARBA" id="ARBA00007471"/>
    </source>
</evidence>
<dbReference type="InterPro" id="IPR029021">
    <property type="entry name" value="Prot-tyrosine_phosphatase-like"/>
</dbReference>
<dbReference type="SUPFAM" id="SSF57889">
    <property type="entry name" value="Cysteine-rich domain"/>
    <property type="match status" value="1"/>
</dbReference>
<evidence type="ECO:0000313" key="11">
    <source>
        <dbReference type="Proteomes" id="UP001196413"/>
    </source>
</evidence>
<dbReference type="PROSITE" id="PS50003">
    <property type="entry name" value="PH_DOMAIN"/>
    <property type="match status" value="1"/>
</dbReference>
<dbReference type="InterPro" id="IPR030564">
    <property type="entry name" value="Myotubularin"/>
</dbReference>
<dbReference type="GO" id="GO:0005737">
    <property type="term" value="C:cytoplasm"/>
    <property type="evidence" value="ECO:0007669"/>
    <property type="project" value="TreeGrafter"/>
</dbReference>
<accession>A0AAD5MUS8</accession>
<keyword evidence="4" id="KW-0862">Zinc</keyword>
<dbReference type="InterPro" id="IPR004182">
    <property type="entry name" value="GRAM"/>
</dbReference>
<protein>
    <submittedName>
        <fullName evidence="10">Uncharacterized protein</fullName>
    </submittedName>
</protein>
<dbReference type="Gene3D" id="2.30.29.30">
    <property type="entry name" value="Pleckstrin-homology domain (PH domain)/Phosphotyrosine-binding domain (PTB)"/>
    <property type="match status" value="1"/>
</dbReference>
<dbReference type="Gene3D" id="3.40.50.11500">
    <property type="match status" value="1"/>
</dbReference>
<dbReference type="PANTHER" id="PTHR10807">
    <property type="entry name" value="MYOTUBULARIN-RELATED"/>
    <property type="match status" value="1"/>
</dbReference>
<dbReference type="SMART" id="SM00801">
    <property type="entry name" value="dDENN"/>
    <property type="match status" value="1"/>
</dbReference>
<feature type="region of interest" description="Disordered" evidence="5">
    <location>
        <begin position="739"/>
        <end position="763"/>
    </location>
</feature>
<evidence type="ECO:0000256" key="4">
    <source>
        <dbReference type="ARBA" id="ARBA00022833"/>
    </source>
</evidence>
<dbReference type="CDD" id="cd00029">
    <property type="entry name" value="C1"/>
    <property type="match status" value="1"/>
</dbReference>
<dbReference type="PANTHER" id="PTHR10807:SF109">
    <property type="entry name" value="SET DOMAIN BINDING FACTOR, ISOFORM A"/>
    <property type="match status" value="1"/>
</dbReference>
<dbReference type="SMART" id="SM00109">
    <property type="entry name" value="C1"/>
    <property type="match status" value="1"/>
</dbReference>
<dbReference type="Proteomes" id="UP001196413">
    <property type="component" value="Unassembled WGS sequence"/>
</dbReference>
<comment type="caution">
    <text evidence="10">The sequence shown here is derived from an EMBL/GenBank/DDBJ whole genome shotgun (WGS) entry which is preliminary data.</text>
</comment>
<dbReference type="EMBL" id="JAHQIW010005122">
    <property type="protein sequence ID" value="KAJ1364980.1"/>
    <property type="molecule type" value="Genomic_DNA"/>
</dbReference>
<gene>
    <name evidence="10" type="ORF">KIN20_025180</name>
</gene>
<feature type="region of interest" description="Disordered" evidence="5">
    <location>
        <begin position="1725"/>
        <end position="1744"/>
    </location>
</feature>
<dbReference type="InterPro" id="IPR043153">
    <property type="entry name" value="DENN_C"/>
</dbReference>
<feature type="domain" description="Myotubularin phosphatase" evidence="9">
    <location>
        <begin position="1084"/>
        <end position="1591"/>
    </location>
</feature>
<dbReference type="InterPro" id="IPR011993">
    <property type="entry name" value="PH-like_dom_sf"/>
</dbReference>
<feature type="domain" description="UDENN" evidence="8">
    <location>
        <begin position="19"/>
        <end position="424"/>
    </location>
</feature>
<sequence length="1940" mass="218072">MSGSEVERQCTPRLADYFVELQLDESQIKHGTSVGVVTRRLPTIEWSDVPFPNSISMFCVPSGWSVAYKELDPTFFVCTLTDLMGAHQYACCLQVYEPCYGSPAEDCEGTFHPSNSFRPRVYVILSRYPYFDLFRACLHRIFIALQTDVGSAEVMIATIISKILLVGKTPISFTMGRERVSVQPILQRRVPLTGDRVTRFFKCLGSIHNFLTVVRAVLCDTKIILHSSSQQRLSDSAYAIKSIIFPFEYTYTFVTALPELLLEYLESPTPYLMGVLSQVRGKLPHVDAVVVDLDTGEVRLPENTQLAELPSPFRERLISRLQRVLSPELATADLAVPAALPPPLEPQLLDKEIRSCFVVFFAELLYGYRSCLELVRLHHHPLIVFHKAAFMGMRRLNSPLLHNLIEGQMFQLFVATRGLPYRECDIFDEVVCSATIEDDDLDLLEEKQRLAKISSTLLMNEKQERIMTTTPTLSKRASLSFAAGDSTMNDCSPTDRELINGLIEQNRQQWNLDDQDLLHRKVVPVPEKLNLYEEHLGANSRRLLVLSACVDAIFDNRISEARKMMCAVELSLRVVTARVALCRHLARAAVPVTRAMLQPAQFELVVRLLNCALEHESDDDEHGIAYACLHLGNIYCRRLTQGVQQYAYTCVQDHSVWSNQRFWEAAFFHDVHELMRRHYGNYRGSMIPLCGKSSHDMWNLLEEPTAMELTAARLSNLSEFSKEELVKCSEEEESIVYELRGNSRGRPDTESLSESDGESGFIENVNDGDVGNVVVTWISRVIDRICSAAGLDPHLTEKLTQVIPGFVAVHIDNLEQVYAESRKLAPPPKSKLLTPVLLTPCERIVVGGLRCVLLPEGRSMISDNPENSMSLLPAEGALFLTNYRIIFKGRPMNPFLTDDIVVRSVPVMTLTKEKTVNEQSLLSGGLLHGIPSKLANSLHDGLQMRTSCFQLLRVAFDEEVSADDVEAFTKSLSNQRWPNALPHSLFAYNTVSHLLTTTLPSGSKNKYSTIRELKKTISRFPGKNSMGRRRMDSIGKWQQSQQMMAPAMKALTQPAKSETSISHSDYLDLSDIPEKMISLKPVEFHRRHLCDYERLRLRGVNSIFRISYANAHYDIVKSYPSAFVVPSCVSDDSFAKIAKGFKHGRFPVITWTSESGALLIRGSGFAPTNVVQKIKKANILHSKESTSALGGSRMTLVSKDSSESGPLNSVEFQEHYLARLAQVSPSDAGDLCGAMGSMTSLLSIESILTGDGISVATGTPDARRRNQADFGRYYATSFRNAANGKPGSRGSMMSNPAAWTSSSSSSDRQPLKTLQHAIGNLTRRNLYILVEKSHAKIFRCDKNIEFVPISFPTTHNMKVSFKKLLRAMQPSAPITDSSVVTFYRSLEESEWLQMVSNLLSLSSSIASVISLHNSSVAVCIEEGWDATCQLMSLAELLLDPYYRTIEGFQMLIEKEWLAFGHRFSHRANHTISSQNSGITPVFLLFLDAVHQLLVQFPGAFEINDFYLRFLAYHSQSAFFRTFVMDSENERVQLEQLVPETGQGHRGCIWLYIKETIGRKTIFHNFLYSADGQGVLIPACSVAALQIWSFYSEETLSHGSPYDIDIAEAELNERDEESFSHSEGVTTGGATSRIIDGVITCQDLKREDGITFLLQTNHRLNPLEKPPVGDWLTIWNAAEERIVTDDEDQDDKEEKLHNWDWLVRRMLLKKAALRVLLRGVSSRLTTNKKSSSRNHDFEHYGASGGQPSECALCRFPLYGTVVRTGQRCRQCGVIAHDKCIVNVTWACNERTSTVAHLPVEATLRPTNENVGTFVRSDTLHSEGDGITRTLTLNNGANLSSQNTVPLHKGYLSKKGAKFKLWAPRWFELEANSHKMYYYESEHDLECRGYIDLCDVGSVEVESNGNKAILELRTKERVYSLLAESRQVAETWKEKIEMVLRE</sequence>
<dbReference type="SMART" id="SM00799">
    <property type="entry name" value="DENN"/>
    <property type="match status" value="1"/>
</dbReference>
<evidence type="ECO:0000259" key="9">
    <source>
        <dbReference type="PROSITE" id="PS51339"/>
    </source>
</evidence>
<dbReference type="GO" id="GO:0005085">
    <property type="term" value="F:guanyl-nucleotide exchange factor activity"/>
    <property type="evidence" value="ECO:0007669"/>
    <property type="project" value="TreeGrafter"/>
</dbReference>
<proteinExistence type="inferred from homology"/>
<dbReference type="SUPFAM" id="SSF52799">
    <property type="entry name" value="(Phosphotyrosine protein) phosphatases II"/>
    <property type="match status" value="1"/>
</dbReference>
<evidence type="ECO:0000256" key="3">
    <source>
        <dbReference type="ARBA" id="ARBA00022723"/>
    </source>
</evidence>
<dbReference type="InterPro" id="IPR010569">
    <property type="entry name" value="Myotubularin-like_Pase_dom"/>
</dbReference>
<dbReference type="Pfam" id="PF12335">
    <property type="entry name" value="SBF2"/>
    <property type="match status" value="1"/>
</dbReference>
<dbReference type="InterPro" id="IPR046349">
    <property type="entry name" value="C1-like_sf"/>
</dbReference>
<dbReference type="SUPFAM" id="SSF50729">
    <property type="entry name" value="PH domain-like"/>
    <property type="match status" value="2"/>
</dbReference>
<comment type="similarity">
    <text evidence="1">Belongs to the protein-tyrosine phosphatase family. Non-receptor class myotubularin subfamily.</text>
</comment>
<dbReference type="InterPro" id="IPR005112">
    <property type="entry name" value="dDENN_dom"/>
</dbReference>
<dbReference type="Pfam" id="PF06602">
    <property type="entry name" value="Myotub-related"/>
    <property type="match status" value="1"/>
</dbReference>
<name>A0AAD5MUS8_PARTN</name>
<dbReference type="Pfam" id="PF02893">
    <property type="entry name" value="GRAM"/>
    <property type="match status" value="1"/>
</dbReference>
<evidence type="ECO:0000259" key="8">
    <source>
        <dbReference type="PROSITE" id="PS50211"/>
    </source>
</evidence>
<dbReference type="InterPro" id="IPR022096">
    <property type="entry name" value="SBF1/SBF2"/>
</dbReference>
<organism evidence="10 11">
    <name type="scientific">Parelaphostrongylus tenuis</name>
    <name type="common">Meningeal worm</name>
    <dbReference type="NCBI Taxonomy" id="148309"/>
    <lineage>
        <taxon>Eukaryota</taxon>
        <taxon>Metazoa</taxon>
        <taxon>Ecdysozoa</taxon>
        <taxon>Nematoda</taxon>
        <taxon>Chromadorea</taxon>
        <taxon>Rhabditida</taxon>
        <taxon>Rhabditina</taxon>
        <taxon>Rhabditomorpha</taxon>
        <taxon>Strongyloidea</taxon>
        <taxon>Metastrongylidae</taxon>
        <taxon>Parelaphostrongylus</taxon>
    </lineage>
</organism>
<feature type="domain" description="PH" evidence="6">
    <location>
        <begin position="1843"/>
        <end position="1939"/>
    </location>
</feature>
<evidence type="ECO:0000256" key="5">
    <source>
        <dbReference type="SAM" id="MobiDB-lite"/>
    </source>
</evidence>
<dbReference type="InterPro" id="IPR001194">
    <property type="entry name" value="cDENN_dom"/>
</dbReference>
<dbReference type="PROSITE" id="PS50081">
    <property type="entry name" value="ZF_DAG_PE_2"/>
    <property type="match status" value="1"/>
</dbReference>
<dbReference type="SMART" id="SM00800">
    <property type="entry name" value="uDENN"/>
    <property type="match status" value="1"/>
</dbReference>
<feature type="domain" description="Phorbol-ester/DAG-type" evidence="7">
    <location>
        <begin position="1733"/>
        <end position="1786"/>
    </location>
</feature>
<dbReference type="InterPro" id="IPR002219">
    <property type="entry name" value="PKC_DAG/PE"/>
</dbReference>
<dbReference type="PROSITE" id="PS51339">
    <property type="entry name" value="PPASE_MYOTUBULARIN"/>
    <property type="match status" value="1"/>
</dbReference>
<dbReference type="SMART" id="SM00568">
    <property type="entry name" value="GRAM"/>
    <property type="match status" value="1"/>
</dbReference>
<evidence type="ECO:0000259" key="6">
    <source>
        <dbReference type="PROSITE" id="PS50003"/>
    </source>
</evidence>
<keyword evidence="2" id="KW-0597">Phosphoprotein</keyword>
<dbReference type="InterPro" id="IPR001849">
    <property type="entry name" value="PH_domain"/>
</dbReference>
<feature type="compositionally biased region" description="Polar residues" evidence="5">
    <location>
        <begin position="1291"/>
        <end position="1300"/>
    </location>
</feature>
<dbReference type="Pfam" id="PF03456">
    <property type="entry name" value="uDENN"/>
    <property type="match status" value="1"/>
</dbReference>
<dbReference type="Gene3D" id="3.30.60.20">
    <property type="match status" value="1"/>
</dbReference>
<dbReference type="InterPro" id="IPR005113">
    <property type="entry name" value="uDENN_dom"/>
</dbReference>
<dbReference type="GO" id="GO:0046872">
    <property type="term" value="F:metal ion binding"/>
    <property type="evidence" value="ECO:0007669"/>
    <property type="project" value="UniProtKB-KW"/>
</dbReference>
<reference evidence="10" key="1">
    <citation type="submission" date="2021-06" db="EMBL/GenBank/DDBJ databases">
        <title>Parelaphostrongylus tenuis whole genome reference sequence.</title>
        <authorList>
            <person name="Garwood T.J."/>
            <person name="Larsen P.A."/>
            <person name="Fountain-Jones N.M."/>
            <person name="Garbe J.R."/>
            <person name="Macchietto M.G."/>
            <person name="Kania S.A."/>
            <person name="Gerhold R.W."/>
            <person name="Richards J.E."/>
            <person name="Wolf T.M."/>
        </authorList>
    </citation>
    <scope>NUCLEOTIDE SEQUENCE</scope>
    <source>
        <strain evidence="10">MNPRO001-30</strain>
        <tissue evidence="10">Meninges</tissue>
    </source>
</reference>
<keyword evidence="3" id="KW-0479">Metal-binding</keyword>
<evidence type="ECO:0000259" key="7">
    <source>
        <dbReference type="PROSITE" id="PS50081"/>
    </source>
</evidence>
<dbReference type="Pfam" id="PF02141">
    <property type="entry name" value="DENN"/>
    <property type="match status" value="1"/>
</dbReference>
<keyword evidence="11" id="KW-1185">Reference proteome</keyword>
<feature type="region of interest" description="Disordered" evidence="5">
    <location>
        <begin position="1281"/>
        <end position="1310"/>
    </location>
</feature>
<dbReference type="Gene3D" id="3.30.450.200">
    <property type="match status" value="1"/>
</dbReference>
<dbReference type="GO" id="GO:0016020">
    <property type="term" value="C:membrane"/>
    <property type="evidence" value="ECO:0007669"/>
    <property type="project" value="TreeGrafter"/>
</dbReference>
<dbReference type="Pfam" id="PF00169">
    <property type="entry name" value="PH"/>
    <property type="match status" value="1"/>
</dbReference>